<sequence>MKMFSRSYGNRWFLSGLVVFSLLLIAVLVYGTVFLPSKTLQLALMKGIPWSLRLNFFLIAMAVVFCRGDISVVLRNLFLREKNSEKFQSKRRWRLALRTEGVILIFILLMALLLIFQAPVRTHRIYYDEDIYADVGQNIAYVNQAGSCDFGTFEYGEYKARWLDYNKDPCGWPFLISLVFQVFGVDEEYAFTLNNLIYIGNILVVFFMVRVISLDRFAAASAALVMALIPAHLIWSNTAAAEPSALFFVGLSLLCFFIYLRTGLLRHLFLTAAVVPFACQFRPESGFILPLLGCTALLHVACGNFFFKEDGSGVSVRSASHDDGRWLPNLDFFKRIATRQGWMAGLVLLFLLCPYLLHLHAVGGQSWGATGPKFSADFFLQNLHVNGLYYLNNQSFPLLFTLLAFVGLFSGERRTFGARLVLETWFLFFWGIFLFFYAGSYDYGADERFALLSFMPLAALAGLGAGTMKKILKGRGAAFGLIFLLVFSWVQFLPLIRTEGEEAWSSRYDHRYARAFIEKIPRRSIVLTQTPDMFLLWGQSAIQSYAAITNPEVIQDLMRRYPGQVYFHQSYWCNSMEDPQWDICQGVRERYRLEKIAVAHEQAYTYGLYRLSRKEKIIPAGGSGCR</sequence>
<dbReference type="OrthoDB" id="9798024at2"/>
<dbReference type="GO" id="GO:0005886">
    <property type="term" value="C:plasma membrane"/>
    <property type="evidence" value="ECO:0007669"/>
    <property type="project" value="UniProtKB-SubCell"/>
</dbReference>
<keyword evidence="10" id="KW-1185">Reference proteome</keyword>
<keyword evidence="3 9" id="KW-0328">Glycosyltransferase</keyword>
<dbReference type="InterPro" id="IPR050297">
    <property type="entry name" value="LipidA_mod_glycosyltrf_83"/>
</dbReference>
<feature type="transmembrane region" description="Helical" evidence="8">
    <location>
        <begin position="216"/>
        <end position="235"/>
    </location>
</feature>
<evidence type="ECO:0000313" key="10">
    <source>
        <dbReference type="Proteomes" id="UP000198744"/>
    </source>
</evidence>
<keyword evidence="6 8" id="KW-1133">Transmembrane helix</keyword>
<evidence type="ECO:0000313" key="9">
    <source>
        <dbReference type="EMBL" id="SEM53053.1"/>
    </source>
</evidence>
<dbReference type="GO" id="GO:0016763">
    <property type="term" value="F:pentosyltransferase activity"/>
    <property type="evidence" value="ECO:0007669"/>
    <property type="project" value="TreeGrafter"/>
</dbReference>
<dbReference type="STRING" id="43775.SAMN04489760_12022"/>
<dbReference type="AlphaFoldDB" id="A0A1H7Z4B0"/>
<dbReference type="PANTHER" id="PTHR33908:SF11">
    <property type="entry name" value="MEMBRANE PROTEIN"/>
    <property type="match status" value="1"/>
</dbReference>
<accession>A0A1H7Z4B0</accession>
<feature type="transmembrane region" description="Helical" evidence="8">
    <location>
        <begin position="289"/>
        <end position="307"/>
    </location>
</feature>
<evidence type="ECO:0000256" key="2">
    <source>
        <dbReference type="ARBA" id="ARBA00022475"/>
    </source>
</evidence>
<feature type="transmembrane region" description="Helical" evidence="8">
    <location>
        <begin position="95"/>
        <end position="116"/>
    </location>
</feature>
<keyword evidence="5 8" id="KW-0812">Transmembrane</keyword>
<name>A0A1H7Z4B0_9BACT</name>
<feature type="transmembrane region" description="Helical" evidence="8">
    <location>
        <begin position="387"/>
        <end position="408"/>
    </location>
</feature>
<feature type="transmembrane region" description="Helical" evidence="8">
    <location>
        <begin position="54"/>
        <end position="74"/>
    </location>
</feature>
<feature type="transmembrane region" description="Helical" evidence="8">
    <location>
        <begin position="342"/>
        <end position="367"/>
    </location>
</feature>
<dbReference type="EMBL" id="FOBS01000020">
    <property type="protein sequence ID" value="SEM53053.1"/>
    <property type="molecule type" value="Genomic_DNA"/>
</dbReference>
<keyword evidence="4 9" id="KW-0808">Transferase</keyword>
<evidence type="ECO:0000256" key="4">
    <source>
        <dbReference type="ARBA" id="ARBA00022679"/>
    </source>
</evidence>
<evidence type="ECO:0000256" key="1">
    <source>
        <dbReference type="ARBA" id="ARBA00004651"/>
    </source>
</evidence>
<dbReference type="Proteomes" id="UP000198744">
    <property type="component" value="Unassembled WGS sequence"/>
</dbReference>
<feature type="transmembrane region" description="Helical" evidence="8">
    <location>
        <begin position="241"/>
        <end position="260"/>
    </location>
</feature>
<protein>
    <submittedName>
        <fullName evidence="9">Dolichyl-phosphate-mannose-protein mannosyltransferase</fullName>
    </submittedName>
</protein>
<comment type="subcellular location">
    <subcellularLocation>
        <location evidence="1">Cell membrane</location>
        <topology evidence="1">Multi-pass membrane protein</topology>
    </subcellularLocation>
</comment>
<evidence type="ECO:0000256" key="6">
    <source>
        <dbReference type="ARBA" id="ARBA00022989"/>
    </source>
</evidence>
<gene>
    <name evidence="9" type="ORF">SAMN04489760_12022</name>
</gene>
<feature type="transmembrane region" description="Helical" evidence="8">
    <location>
        <begin position="420"/>
        <end position="437"/>
    </location>
</feature>
<keyword evidence="2" id="KW-1003">Cell membrane</keyword>
<feature type="transmembrane region" description="Helical" evidence="8">
    <location>
        <begin position="478"/>
        <end position="496"/>
    </location>
</feature>
<evidence type="ECO:0000256" key="3">
    <source>
        <dbReference type="ARBA" id="ARBA00022676"/>
    </source>
</evidence>
<feature type="transmembrane region" description="Helical" evidence="8">
    <location>
        <begin position="189"/>
        <end position="209"/>
    </location>
</feature>
<evidence type="ECO:0000256" key="5">
    <source>
        <dbReference type="ARBA" id="ARBA00022692"/>
    </source>
</evidence>
<dbReference type="PANTHER" id="PTHR33908">
    <property type="entry name" value="MANNOSYLTRANSFERASE YKCB-RELATED"/>
    <property type="match status" value="1"/>
</dbReference>
<evidence type="ECO:0000256" key="7">
    <source>
        <dbReference type="ARBA" id="ARBA00023136"/>
    </source>
</evidence>
<feature type="transmembrane region" description="Helical" evidence="8">
    <location>
        <begin position="12"/>
        <end position="34"/>
    </location>
</feature>
<reference evidence="9 10" key="1">
    <citation type="submission" date="2016-10" db="EMBL/GenBank/DDBJ databases">
        <authorList>
            <person name="de Groot N.N."/>
        </authorList>
    </citation>
    <scope>NUCLEOTIDE SEQUENCE [LARGE SCALE GENOMIC DNA]</scope>
    <source>
        <strain evidence="9 10">DSM 8423</strain>
    </source>
</reference>
<feature type="transmembrane region" description="Helical" evidence="8">
    <location>
        <begin position="449"/>
        <end position="466"/>
    </location>
</feature>
<keyword evidence="7 8" id="KW-0472">Membrane</keyword>
<proteinExistence type="predicted"/>
<dbReference type="GO" id="GO:0009103">
    <property type="term" value="P:lipopolysaccharide biosynthetic process"/>
    <property type="evidence" value="ECO:0007669"/>
    <property type="project" value="UniProtKB-ARBA"/>
</dbReference>
<organism evidence="9 10">
    <name type="scientific">Syntrophus gentianae</name>
    <dbReference type="NCBI Taxonomy" id="43775"/>
    <lineage>
        <taxon>Bacteria</taxon>
        <taxon>Pseudomonadati</taxon>
        <taxon>Thermodesulfobacteriota</taxon>
        <taxon>Syntrophia</taxon>
        <taxon>Syntrophales</taxon>
        <taxon>Syntrophaceae</taxon>
        <taxon>Syntrophus</taxon>
    </lineage>
</organism>
<evidence type="ECO:0000256" key="8">
    <source>
        <dbReference type="SAM" id="Phobius"/>
    </source>
</evidence>